<dbReference type="InterPro" id="IPR003343">
    <property type="entry name" value="Big_2"/>
</dbReference>
<dbReference type="Pfam" id="PF00395">
    <property type="entry name" value="SLH"/>
    <property type="match status" value="3"/>
</dbReference>
<keyword evidence="1 2" id="KW-0732">Signal</keyword>
<feature type="binding site" evidence="5">
    <location>
        <position position="517"/>
    </location>
    <ligand>
        <name>Ca(2+)</name>
        <dbReference type="ChEBI" id="CHEBI:29108"/>
        <label>2</label>
    </ligand>
</feature>
<feature type="chain" id="PRO_5004231971" evidence="2">
    <location>
        <begin position="32"/>
        <end position="920"/>
    </location>
</feature>
<feature type="binding site" evidence="5">
    <location>
        <position position="624"/>
    </location>
    <ligand>
        <name>Ca(2+)</name>
        <dbReference type="ChEBI" id="CHEBI:29108"/>
        <label>2</label>
    </ligand>
</feature>
<feature type="binding site" evidence="5">
    <location>
        <position position="406"/>
    </location>
    <ligand>
        <name>Ca(2+)</name>
        <dbReference type="ChEBI" id="CHEBI:29108"/>
        <label>1</label>
    </ligand>
</feature>
<dbReference type="EvolutionaryTrace" id="Q45664"/>
<feature type="binding site" evidence="5">
    <location>
        <position position="654"/>
    </location>
    <ligand>
        <name>Ca(2+)</name>
        <dbReference type="ChEBI" id="CHEBI:29108"/>
        <label>3</label>
    </ligand>
</feature>
<feature type="binding site" evidence="5">
    <location>
        <position position="518"/>
    </location>
    <ligand>
        <name>Ca(2+)</name>
        <dbReference type="ChEBI" id="CHEBI:29108"/>
        <label>2</label>
    </ligand>
</feature>
<feature type="domain" description="SLH" evidence="3">
    <location>
        <begin position="145"/>
        <end position="208"/>
    </location>
</feature>
<feature type="binding site" evidence="5">
    <location>
        <position position="781"/>
    </location>
    <ligand>
        <name>Ca(2+)</name>
        <dbReference type="ChEBI" id="CHEBI:29108"/>
        <label>1</label>
    </ligand>
</feature>
<dbReference type="PROSITE" id="PS51272">
    <property type="entry name" value="SLH"/>
    <property type="match status" value="2"/>
</dbReference>
<feature type="binding site" evidence="5">
    <location>
        <position position="784"/>
    </location>
    <ligand>
        <name>Ca(2+)</name>
        <dbReference type="ChEBI" id="CHEBI:29108"/>
        <label>4</label>
    </ligand>
</feature>
<comment type="interaction">
    <interactant intactId="EBI-15988400">
        <id>Q45664</id>
    </interactant>
    <interactant intactId="EBI-15988400">
        <id>Q45664</id>
        <label>sbsB</label>
    </interactant>
    <organismsDiffer>false</organismsDiffer>
    <experiments>4</experiments>
</comment>
<evidence type="ECO:0000256" key="2">
    <source>
        <dbReference type="SAM" id="SignalP"/>
    </source>
</evidence>
<dbReference type="Gene3D" id="2.60.40.3460">
    <property type="match status" value="1"/>
</dbReference>
<protein>
    <submittedName>
        <fullName evidence="4">SbsB protein</fullName>
    </submittedName>
</protein>
<dbReference type="SMR" id="Q45664"/>
<dbReference type="Gene3D" id="2.60.40.1220">
    <property type="match status" value="1"/>
</dbReference>
<feature type="binding site" evidence="5">
    <location>
        <position position="837"/>
    </location>
    <ligand>
        <name>Ca(2+)</name>
        <dbReference type="ChEBI" id="CHEBI:29108"/>
        <label>4</label>
    </ligand>
</feature>
<feature type="binding site" evidence="5">
    <location>
        <position position="646"/>
    </location>
    <ligand>
        <name>Ca(2+)</name>
        <dbReference type="ChEBI" id="CHEBI:29108"/>
        <label>3</label>
    </ligand>
</feature>
<dbReference type="InterPro" id="IPR014755">
    <property type="entry name" value="Cu-Rt/internalin_Ig-like"/>
</dbReference>
<reference evidence="4" key="1">
    <citation type="journal article" date="1997" name="J. Bacteriol.">
        <title>Molecular characterization of the Bacillus stearothermophilus PV72 S-layer gene sbsB induced by oxidative stress.</title>
        <authorList>
            <person name="Kuen B."/>
            <person name="Koch A."/>
            <person name="Asenbauer E."/>
            <person name="Sara M."/>
            <person name="Lubitz W."/>
        </authorList>
    </citation>
    <scope>NUCLEOTIDE SEQUENCE</scope>
    <source>
        <strain evidence="4">PV72</strain>
    </source>
</reference>
<dbReference type="SMART" id="SM00635">
    <property type="entry name" value="BID_2"/>
    <property type="match status" value="2"/>
</dbReference>
<evidence type="ECO:0000256" key="1">
    <source>
        <dbReference type="ARBA" id="ARBA00022729"/>
    </source>
</evidence>
<dbReference type="PDBsum" id="4AQ1"/>
<evidence type="ECO:0007829" key="5">
    <source>
        <dbReference type="PDB" id="4AQ1"/>
    </source>
</evidence>
<evidence type="ECO:0000313" key="4">
    <source>
        <dbReference type="EMBL" id="CAA66724.1"/>
    </source>
</evidence>
<keyword evidence="5" id="KW-0479">Metal-binding</keyword>
<feature type="binding site" evidence="5">
    <location>
        <position position="822"/>
    </location>
    <ligand>
        <name>Ca(2+)</name>
        <dbReference type="ChEBI" id="CHEBI:29108"/>
        <label>4</label>
    </ligand>
</feature>
<feature type="binding site" evidence="5">
    <location>
        <position position="835"/>
    </location>
    <ligand>
        <name>Ca(2+)</name>
        <dbReference type="ChEBI" id="CHEBI:29108"/>
        <label>4</label>
    </ligand>
</feature>
<dbReference type="EMBL" id="X98095">
    <property type="protein sequence ID" value="CAA66724.1"/>
    <property type="molecule type" value="Genomic_DNA"/>
</dbReference>
<dbReference type="Gene3D" id="2.60.40.3440">
    <property type="match status" value="1"/>
</dbReference>
<dbReference type="GO" id="GO:0042802">
    <property type="term" value="F:identical protein binding"/>
    <property type="evidence" value="ECO:0000353"/>
    <property type="project" value="IntAct"/>
</dbReference>
<dbReference type="AlphaFoldDB" id="Q45664"/>
<dbReference type="PDB" id="4AQ1">
    <property type="method" value="X-ray"/>
    <property type="resolution" value="2.42 A"/>
    <property type="chains" value="A/C=32-920"/>
</dbReference>
<organism evidence="4">
    <name type="scientific">Geobacillus stearothermophilus</name>
    <name type="common">Bacillus stearothermophilus</name>
    <dbReference type="NCBI Taxonomy" id="1422"/>
    <lineage>
        <taxon>Bacteria</taxon>
        <taxon>Bacillati</taxon>
        <taxon>Bacillota</taxon>
        <taxon>Bacilli</taxon>
        <taxon>Bacillales</taxon>
        <taxon>Anoxybacillaceae</taxon>
        <taxon>Geobacillus</taxon>
    </lineage>
</organism>
<dbReference type="GO" id="GO:0046872">
    <property type="term" value="F:metal ion binding"/>
    <property type="evidence" value="ECO:0007669"/>
    <property type="project" value="UniProtKB-KW"/>
</dbReference>
<feature type="signal peptide" evidence="2">
    <location>
        <begin position="1"/>
        <end position="31"/>
    </location>
</feature>
<proteinExistence type="evidence at protein level"/>
<dbReference type="DIP" id="DIP-59905N"/>
<dbReference type="Gene3D" id="2.60.40.3450">
    <property type="match status" value="1"/>
</dbReference>
<feature type="binding site" evidence="5">
    <location>
        <position position="779"/>
    </location>
    <ligand>
        <name>Ca(2+)</name>
        <dbReference type="ChEBI" id="CHEBI:29108"/>
        <label>1</label>
    </ligand>
</feature>
<feature type="domain" description="SLH" evidence="3">
    <location>
        <begin position="28"/>
        <end position="91"/>
    </location>
</feature>
<reference evidence="5" key="2">
    <citation type="journal article" date="2012" name="Nature">
        <title>SbsB structure and lattice reconstruction unveil Ca2+ triggered S-layer assembly.</title>
        <authorList>
            <person name="Baranova E."/>
            <person name="Fronzes R."/>
            <person name="Garcia-Pino A."/>
            <person name="Van Gerven N."/>
            <person name="Papapostolou D."/>
            <person name="Pehau-Arnaudet G."/>
            <person name="Pardon E."/>
            <person name="Steyaert J."/>
            <person name="Howorka S."/>
            <person name="Remaut H."/>
        </authorList>
    </citation>
    <scope>X-RAY CRYSTALLOGRAPHY (2.42 ANGSTROMS) OF 32-920 IN COMPLEX WITH CA(2+)</scope>
</reference>
<evidence type="ECO:0000259" key="3">
    <source>
        <dbReference type="PROSITE" id="PS51272"/>
    </source>
</evidence>
<gene>
    <name evidence="4" type="primary">sbsB</name>
</gene>
<dbReference type="Gene3D" id="2.60.40.1080">
    <property type="match status" value="1"/>
</dbReference>
<feature type="binding site" evidence="5">
    <location>
        <position position="651"/>
    </location>
    <ligand>
        <name>Ca(2+)</name>
        <dbReference type="ChEBI" id="CHEBI:29108"/>
        <label>3</label>
    </ligand>
</feature>
<dbReference type="ABCD" id="Q45664">
    <property type="antibodies" value="8 sequenced antibodies"/>
</dbReference>
<name>Q45664_GEOSE</name>
<sequence length="920" mass="97916" precursor="true">MAYQPKSYRKFVATTATAAMVASAVAPVVSAASFTDVAPQYKDAIDFLVSTGATKGKTETKFGVYDEITRLDAAVILARVLKLDVDNAKDAGFTDVPKDRAKYVNALVEAGVLNGKAPGKFGAYDPLTRVEMAKIIANRYKLKADDVKLPFTDVNDTWAPYVKALYKYEVTKGKTPTSFGAYQNITRGDFAQFVYRAVNINAVPEIVEVTAVNSTTVKVTFNTQIADVDFTNFAIDNGLTVTKATLSRDKKSVEVVVNKPFTRNQEYTITATGIKNLKGETAKELTGKFVWSVQDAVTVALNNSSLKVGEESGLTVKDQDGKDVVGAKVELTSSNTNIVVVSSGEVSVSAAKVTAVKPGTADVTAKVTLPDGVVLTNTFKVTVTEVPVQVQNQGFTLVDNLSNAPQNTVAFNKAEKVTSMFAGETKTVAMYDTKNGDPETKPVDFKDATVRSLNPIIATAAINGSELLVTANAGQSGKASFEVTFKDNTKRTFTVDVKKDPVLQDIKVDATSVKLSDEAVGGGEVEGVNQKTIKVSAVDQYGKEIKFGTKGKVTVTTNTEGLVIKNVNSDNTIDFDSGNSATDQFVVVATKDKIVNGKVEVKYFKNASDTTPTSTKTITVNVVNVKADATPVGLDIVAPSEIDVNAPNTASTADVDFINFESVEIYTLDSNGNRLKKVTPTATTLVGTNDYVEVNGNVLQFKGNDELTLLTSSSTVNVDVTADGITKRIPVKYINSASVPASATVATSPVTVKLNSSDNDLTFEELIFGVIDPTQLVKDEDINEFIAVSKAAKNDGYLYNKPLVTVKDASGKVIPTGANVYGLNHDATNGNIWFDEEQAGLAKKFSDVHFDVDFSLANVVKTGSGTVSSSPSLSDAIQLTNSGDAVSFTLVIKSIYVKGADKDDNNLLAAPVSVNVTVTK</sequence>
<feature type="binding site" evidence="5">
    <location>
        <position position="592"/>
    </location>
    <ligand>
        <name>Ca(2+)</name>
        <dbReference type="ChEBI" id="CHEBI:29108"/>
        <label>2</label>
    </ligand>
</feature>
<dbReference type="InterPro" id="IPR001119">
    <property type="entry name" value="SLH_dom"/>
</dbReference>
<accession>Q45664</accession>
<feature type="binding site" evidence="5">
    <location>
        <position position="836"/>
    </location>
    <ligand>
        <name>Ca(2+)</name>
        <dbReference type="ChEBI" id="CHEBI:29108"/>
        <label>4</label>
    </ligand>
</feature>
<keyword evidence="5" id="KW-0106">Calcium</keyword>
<feature type="binding site" evidence="5">
    <location>
        <position position="824"/>
    </location>
    <ligand>
        <name>Ca(2+)</name>
        <dbReference type="ChEBI" id="CHEBI:29108"/>
        <label>4</label>
    </ligand>
</feature>
<keyword evidence="5" id="KW-0002">3D-structure</keyword>
<feature type="binding site" evidence="5">
    <location>
        <position position="649"/>
    </location>
    <ligand>
        <name>Ca(2+)</name>
        <dbReference type="ChEBI" id="CHEBI:29108"/>
        <label>3</label>
    </ligand>
</feature>
<feature type="binding site" evidence="5">
    <location>
        <position position="625"/>
    </location>
    <ligand>
        <name>Ca(2+)</name>
        <dbReference type="ChEBI" id="CHEBI:29108"/>
        <label>2</label>
    </ligand>
</feature>
<feature type="binding site" evidence="5">
    <location>
        <position position="440"/>
    </location>
    <ligand>
        <name>Ca(2+)</name>
        <dbReference type="ChEBI" id="CHEBI:29108"/>
        <label>1</label>
    </ligand>
</feature>